<reference evidence="5 6" key="1">
    <citation type="journal article" date="2018" name="MBio">
        <title>Comparative Genomics Reveals the Core Gene Toolbox for the Fungus-Insect Symbiosis.</title>
        <authorList>
            <person name="Wang Y."/>
            <person name="Stata M."/>
            <person name="Wang W."/>
            <person name="Stajich J.E."/>
            <person name="White M.M."/>
            <person name="Moncalvo J.M."/>
        </authorList>
    </citation>
    <scope>NUCLEOTIDE SEQUENCE [LARGE SCALE GENOMIC DNA]</scope>
    <source>
        <strain evidence="5 6">SWE-8-4</strain>
    </source>
</reference>
<dbReference type="Pfam" id="PF00089">
    <property type="entry name" value="Trypsin"/>
    <property type="match status" value="1"/>
</dbReference>
<dbReference type="OrthoDB" id="6380398at2759"/>
<dbReference type="InterPro" id="IPR050430">
    <property type="entry name" value="Peptidase_S1"/>
</dbReference>
<gene>
    <name evidence="5" type="ORF">BB561_005434</name>
</gene>
<dbReference type="PRINTS" id="PR00722">
    <property type="entry name" value="CHYMOTRYPSIN"/>
</dbReference>
<keyword evidence="6" id="KW-1185">Reference proteome</keyword>
<keyword evidence="2" id="KW-1015">Disulfide bond</keyword>
<dbReference type="PROSITE" id="PS50240">
    <property type="entry name" value="TRYPSIN_DOM"/>
    <property type="match status" value="1"/>
</dbReference>
<proteinExistence type="inferred from homology"/>
<sequence>MHSSSSIKSSFSKRIVNGKSTDISEFPFIGSISIDYGLNEQICTGSLISSNIIITAASCLYDFRIHKIFDYSKISLKFGSNTIINKEDNVYKPKIIAFHPDYDSSNEYNNIALILLDNPVSSDIAMSAQLYTGKVAESLKVRTAGWGVTTTDNPIIEDLEYSSTLNSIEIIIDTLKNCERAPAKFFGSSGGSICSVNKNNQGICLGDIGNPLTALDGGSNKLVGIASRVTIQADTLKELITGSLSCGKSGIGAIFLHLNYYIDWINETIEKLGGNSISFNQDSNSTDSSKNSDNSTDFSKNSNSSTDSSKNSDTMSSKT</sequence>
<dbReference type="EMBL" id="MBFR01000324">
    <property type="protein sequence ID" value="PVU89300.1"/>
    <property type="molecule type" value="Genomic_DNA"/>
</dbReference>
<evidence type="ECO:0000313" key="5">
    <source>
        <dbReference type="EMBL" id="PVU89300.1"/>
    </source>
</evidence>
<dbReference type="PANTHER" id="PTHR24276:SF96">
    <property type="entry name" value="PEPTIDASE S1 DOMAIN-CONTAINING PROTEIN"/>
    <property type="match status" value="1"/>
</dbReference>
<protein>
    <recommendedName>
        <fullName evidence="4">Peptidase S1 domain-containing protein</fullName>
    </recommendedName>
</protein>
<dbReference type="Gene3D" id="2.40.10.10">
    <property type="entry name" value="Trypsin-like serine proteases"/>
    <property type="match status" value="1"/>
</dbReference>
<evidence type="ECO:0000256" key="1">
    <source>
        <dbReference type="ARBA" id="ARBA00007664"/>
    </source>
</evidence>
<organism evidence="5 6">
    <name type="scientific">Smittium simulii</name>
    <dbReference type="NCBI Taxonomy" id="133385"/>
    <lineage>
        <taxon>Eukaryota</taxon>
        <taxon>Fungi</taxon>
        <taxon>Fungi incertae sedis</taxon>
        <taxon>Zoopagomycota</taxon>
        <taxon>Kickxellomycotina</taxon>
        <taxon>Harpellomycetes</taxon>
        <taxon>Harpellales</taxon>
        <taxon>Legeriomycetaceae</taxon>
        <taxon>Smittium</taxon>
    </lineage>
</organism>
<dbReference type="Proteomes" id="UP000245383">
    <property type="component" value="Unassembled WGS sequence"/>
</dbReference>
<dbReference type="CDD" id="cd00190">
    <property type="entry name" value="Tryp_SPc"/>
    <property type="match status" value="1"/>
</dbReference>
<dbReference type="AlphaFoldDB" id="A0A2T9YAD8"/>
<dbReference type="GO" id="GO:0006508">
    <property type="term" value="P:proteolysis"/>
    <property type="evidence" value="ECO:0007669"/>
    <property type="project" value="InterPro"/>
</dbReference>
<dbReference type="InterPro" id="IPR043504">
    <property type="entry name" value="Peptidase_S1_PA_chymotrypsin"/>
</dbReference>
<feature type="region of interest" description="Disordered" evidence="3">
    <location>
        <begin position="281"/>
        <end position="319"/>
    </location>
</feature>
<dbReference type="InterPro" id="IPR001314">
    <property type="entry name" value="Peptidase_S1A"/>
</dbReference>
<dbReference type="SMART" id="SM00020">
    <property type="entry name" value="Tryp_SPc"/>
    <property type="match status" value="1"/>
</dbReference>
<comment type="similarity">
    <text evidence="1">Belongs to the peptidase S1 family.</text>
</comment>
<dbReference type="InterPro" id="IPR001254">
    <property type="entry name" value="Trypsin_dom"/>
</dbReference>
<name>A0A2T9YAD8_9FUNG</name>
<evidence type="ECO:0000256" key="2">
    <source>
        <dbReference type="ARBA" id="ARBA00023157"/>
    </source>
</evidence>
<dbReference type="InterPro" id="IPR009003">
    <property type="entry name" value="Peptidase_S1_PA"/>
</dbReference>
<feature type="compositionally biased region" description="Low complexity" evidence="3">
    <location>
        <begin position="282"/>
        <end position="319"/>
    </location>
</feature>
<evidence type="ECO:0000313" key="6">
    <source>
        <dbReference type="Proteomes" id="UP000245383"/>
    </source>
</evidence>
<evidence type="ECO:0000259" key="4">
    <source>
        <dbReference type="PROSITE" id="PS50240"/>
    </source>
</evidence>
<accession>A0A2T9YAD8</accession>
<dbReference type="STRING" id="133385.A0A2T9YAD8"/>
<dbReference type="GO" id="GO:0004252">
    <property type="term" value="F:serine-type endopeptidase activity"/>
    <property type="evidence" value="ECO:0007669"/>
    <property type="project" value="InterPro"/>
</dbReference>
<comment type="caution">
    <text evidence="5">The sequence shown here is derived from an EMBL/GenBank/DDBJ whole genome shotgun (WGS) entry which is preliminary data.</text>
</comment>
<feature type="domain" description="Peptidase S1" evidence="4">
    <location>
        <begin position="15"/>
        <end position="270"/>
    </location>
</feature>
<dbReference type="SUPFAM" id="SSF50494">
    <property type="entry name" value="Trypsin-like serine proteases"/>
    <property type="match status" value="1"/>
</dbReference>
<evidence type="ECO:0000256" key="3">
    <source>
        <dbReference type="SAM" id="MobiDB-lite"/>
    </source>
</evidence>
<dbReference type="PANTHER" id="PTHR24276">
    <property type="entry name" value="POLYSERASE-RELATED"/>
    <property type="match status" value="1"/>
</dbReference>